<gene>
    <name evidence="1" type="ORF">GWK48_08705</name>
</gene>
<proteinExistence type="predicted"/>
<name>A0A6N0NZ77_9CREN</name>
<dbReference type="AlphaFoldDB" id="A0A6N0NZ77"/>
<dbReference type="KEGG" id="mten:GWK48_08705"/>
<sequence length="437" mass="49420">MKKLAREIASKISGSRCLLVVPGHDRRFVDYIGDEIDSSEVIEDERFQGTLQEDKVYISRFPVPTSLKKARKLIVISNFATPNLLKSFDQVIVKKSETLMKEGYLSPFKVRSFACNTPVFRLSSARVDFIASFDEALVLPANEEEGRVLRNRGIEVIDVFKVPQSPEKGAVILARKLKSQPAYLQMRSLALRGGVIIDLANNVEMEEWTKVTLGELGYFTLLKEGTTGVTSYDKSPKAPILKVEKDVKPRDLPEFTFGRGMIAVGGKRIGLYKIRGKRFHLTVNCGEQSTLSSSYPSIYQFISPMSTGKCSLFFSCVKVLGDVNFCKEVSFEAYVNSRNYVNDVSRVNFTSVARKYLKGVRLDKLREGVTLEIKVAEEIIRLSLRTEGNKFLVMCRDCGNFKETAVRIRGVPENYRKLERVIRDILLKEMITVKSRN</sequence>
<dbReference type="Proteomes" id="UP000509301">
    <property type="component" value="Chromosome"/>
</dbReference>
<dbReference type="RefSeq" id="WP_174631439.1">
    <property type="nucleotide sequence ID" value="NZ_CP049074.1"/>
</dbReference>
<reference evidence="1 2" key="1">
    <citation type="submission" date="2020-02" db="EMBL/GenBank/DDBJ databases">
        <title>Comparative genome analysis reveals the metabolism and evolution of the thermophilic archaeal genus Metallosphaera.</title>
        <authorList>
            <person name="Jiang C."/>
        </authorList>
    </citation>
    <scope>NUCLEOTIDE SEQUENCE [LARGE SCALE GENOMIC DNA]</scope>
    <source>
        <strain evidence="1 2">Ric-A</strain>
    </source>
</reference>
<evidence type="ECO:0000313" key="2">
    <source>
        <dbReference type="Proteomes" id="UP000509301"/>
    </source>
</evidence>
<accession>A0A6N0NZ77</accession>
<dbReference type="EMBL" id="CP049074">
    <property type="protein sequence ID" value="QKR00441.1"/>
    <property type="molecule type" value="Genomic_DNA"/>
</dbReference>
<dbReference type="OrthoDB" id="34701at2157"/>
<evidence type="ECO:0000313" key="1">
    <source>
        <dbReference type="EMBL" id="QKR00441.1"/>
    </source>
</evidence>
<keyword evidence="2" id="KW-1185">Reference proteome</keyword>
<organism evidence="1 2">
    <name type="scientific">Metallosphaera tengchongensis</name>
    <dbReference type="NCBI Taxonomy" id="1532350"/>
    <lineage>
        <taxon>Archaea</taxon>
        <taxon>Thermoproteota</taxon>
        <taxon>Thermoprotei</taxon>
        <taxon>Sulfolobales</taxon>
        <taxon>Sulfolobaceae</taxon>
        <taxon>Metallosphaera</taxon>
    </lineage>
</organism>
<dbReference type="GeneID" id="55642019"/>
<protein>
    <submittedName>
        <fullName evidence="1">Uncharacterized protein</fullName>
    </submittedName>
</protein>